<dbReference type="RefSeq" id="WP_106122973.1">
    <property type="nucleotide sequence ID" value="NZ_PVTY01000008.1"/>
</dbReference>
<organism evidence="3 4">
    <name type="scientific">Nesterenkonia sandarakina</name>
    <dbReference type="NCBI Taxonomy" id="272918"/>
    <lineage>
        <taxon>Bacteria</taxon>
        <taxon>Bacillati</taxon>
        <taxon>Actinomycetota</taxon>
        <taxon>Actinomycetes</taxon>
        <taxon>Micrococcales</taxon>
        <taxon>Micrococcaceae</taxon>
        <taxon>Nesterenkonia</taxon>
    </lineage>
</organism>
<feature type="domain" description="Glucose/Sorbosone dehydrogenase" evidence="2">
    <location>
        <begin position="102"/>
        <end position="433"/>
    </location>
</feature>
<dbReference type="SUPFAM" id="SSF50952">
    <property type="entry name" value="Soluble quinoprotein glucose dehydrogenase"/>
    <property type="match status" value="1"/>
</dbReference>
<dbReference type="PANTHER" id="PTHR19328:SF75">
    <property type="entry name" value="ALDOSE SUGAR DEHYDROGENASE YLII"/>
    <property type="match status" value="1"/>
</dbReference>
<protein>
    <submittedName>
        <fullName evidence="3">Glucose/arabinose dehydrogenase</fullName>
    </submittedName>
</protein>
<dbReference type="InterPro" id="IPR012938">
    <property type="entry name" value="Glc/Sorbosone_DH"/>
</dbReference>
<evidence type="ECO:0000256" key="1">
    <source>
        <dbReference type="SAM" id="MobiDB-lite"/>
    </source>
</evidence>
<dbReference type="Pfam" id="PF07995">
    <property type="entry name" value="GSDH"/>
    <property type="match status" value="1"/>
</dbReference>
<dbReference type="AlphaFoldDB" id="A0A2T0YKF4"/>
<evidence type="ECO:0000313" key="3">
    <source>
        <dbReference type="EMBL" id="PRZ15687.1"/>
    </source>
</evidence>
<keyword evidence="4" id="KW-1185">Reference proteome</keyword>
<feature type="compositionally biased region" description="Low complexity" evidence="1">
    <location>
        <begin position="36"/>
        <end position="73"/>
    </location>
</feature>
<sequence length="438" mass="45640">MGRLPVISAGILASLLLVSCADSTEGQTGGGEDAASDASADTTADASADATDTGEAGETGESGSATEDAAGSEPADEPSDSPESPDPDGAPFTITEQGSYAAPWALEFLPGTEQMLITSRYGELFLRSTTEADAAEDISVAGLPEDIVVDGQGGLGDVVAAPDFEESQRVYLSWINSSEAGTGAVVGHATLVDSGDSAALKDLTVIWEQDPKTSGSGHFSHRLAFSPDGEHLYVTSGDRQQLDPAQDLSSGLGKVMRLTPEGDPAPENPFAEDGDVTEEIWTYGHRNPLGIDFDADGQLWVSEMGPEGGDELNLLEAGENYGWPEASNGSQYGGAEIPDHIEGDGFAPPAAWWTPSISPGSLMIYQGEMFQGWAGSAFLGALSGEALVRVELDGDQAGAEEIWEMGARIRDVEQAPDGSIWIIEDGDSAELLRLTPPE</sequence>
<evidence type="ECO:0000313" key="4">
    <source>
        <dbReference type="Proteomes" id="UP000238217"/>
    </source>
</evidence>
<reference evidence="3 4" key="1">
    <citation type="submission" date="2018-03" db="EMBL/GenBank/DDBJ databases">
        <title>Comparative analysis of microorganisms from saline springs in Andes Mountain Range, Colombia.</title>
        <authorList>
            <person name="Rubin E."/>
        </authorList>
    </citation>
    <scope>NUCLEOTIDE SEQUENCE [LARGE SCALE GENOMIC DNA]</scope>
    <source>
        <strain evidence="3 4">CG 35</strain>
    </source>
</reference>
<dbReference type="PROSITE" id="PS51257">
    <property type="entry name" value="PROKAR_LIPOPROTEIN"/>
    <property type="match status" value="1"/>
</dbReference>
<accession>A0A2T0YKF4</accession>
<dbReference type="InterPro" id="IPR011042">
    <property type="entry name" value="6-blade_b-propeller_TolB-like"/>
</dbReference>
<comment type="caution">
    <text evidence="3">The sequence shown here is derived from an EMBL/GenBank/DDBJ whole genome shotgun (WGS) entry which is preliminary data.</text>
</comment>
<dbReference type="EMBL" id="PVTY01000008">
    <property type="protein sequence ID" value="PRZ15687.1"/>
    <property type="molecule type" value="Genomic_DNA"/>
</dbReference>
<feature type="compositionally biased region" description="Acidic residues" evidence="1">
    <location>
        <begin position="74"/>
        <end position="86"/>
    </location>
</feature>
<dbReference type="Gene3D" id="2.120.10.30">
    <property type="entry name" value="TolB, C-terminal domain"/>
    <property type="match status" value="1"/>
</dbReference>
<gene>
    <name evidence="3" type="ORF">BCL67_108149</name>
</gene>
<name>A0A2T0YKF4_9MICC</name>
<dbReference type="OrthoDB" id="9770043at2"/>
<dbReference type="InterPro" id="IPR011041">
    <property type="entry name" value="Quinoprot_gluc/sorb_DH_b-prop"/>
</dbReference>
<evidence type="ECO:0000259" key="2">
    <source>
        <dbReference type="Pfam" id="PF07995"/>
    </source>
</evidence>
<dbReference type="PANTHER" id="PTHR19328">
    <property type="entry name" value="HEDGEHOG-INTERACTING PROTEIN"/>
    <property type="match status" value="1"/>
</dbReference>
<dbReference type="Proteomes" id="UP000238217">
    <property type="component" value="Unassembled WGS sequence"/>
</dbReference>
<feature type="region of interest" description="Disordered" evidence="1">
    <location>
        <begin position="23"/>
        <end position="95"/>
    </location>
</feature>
<proteinExistence type="predicted"/>